<dbReference type="InterPro" id="IPR001279">
    <property type="entry name" value="Metallo-B-lactamas"/>
</dbReference>
<dbReference type="PANTHER" id="PTHR46018">
    <property type="entry name" value="ZINC PHOSPHODIESTERASE ELAC PROTEIN 1"/>
    <property type="match status" value="1"/>
</dbReference>
<dbReference type="Pfam" id="PF00753">
    <property type="entry name" value="Lactamase_B"/>
    <property type="match status" value="1"/>
</dbReference>
<dbReference type="PANTHER" id="PTHR46018:SF2">
    <property type="entry name" value="ZINC PHOSPHODIESTERASE ELAC PROTEIN 1"/>
    <property type="match status" value="1"/>
</dbReference>
<evidence type="ECO:0000256" key="1">
    <source>
        <dbReference type="SAM" id="MobiDB-lite"/>
    </source>
</evidence>
<organism evidence="3 4">
    <name type="scientific">Apatococcus fuscideae</name>
    <dbReference type="NCBI Taxonomy" id="2026836"/>
    <lineage>
        <taxon>Eukaryota</taxon>
        <taxon>Viridiplantae</taxon>
        <taxon>Chlorophyta</taxon>
        <taxon>core chlorophytes</taxon>
        <taxon>Trebouxiophyceae</taxon>
        <taxon>Chlorellales</taxon>
        <taxon>Chlorellaceae</taxon>
        <taxon>Apatococcus</taxon>
    </lineage>
</organism>
<gene>
    <name evidence="3" type="ORF">WJX84_000433</name>
</gene>
<dbReference type="Gene3D" id="3.60.15.10">
    <property type="entry name" value="Ribonuclease Z/Hydroxyacylglutathione hydrolase-like"/>
    <property type="match status" value="1"/>
</dbReference>
<protein>
    <recommendedName>
        <fullName evidence="2">Metallo-beta-lactamase domain-containing protein</fullName>
    </recommendedName>
</protein>
<name>A0AAW1T8N8_9CHLO</name>
<dbReference type="Proteomes" id="UP001485043">
    <property type="component" value="Unassembled WGS sequence"/>
</dbReference>
<sequence>MSGRTSFQLPKLAESGEQQLTAASTKILFDVKGALSRSCSVRPLHGDNSTSSTAQHKEQLQPQQQQQPVISEGAASQCSQKGRNSTLQLPVQVVSQSWTAVYQARRVVSPALTGHHQSVSFVSEFRSVLEPSSMLPKLQAGVILLGLVVHTAADPSYVYPGEGVPSDTARLIALGTGTPNVNKRQVSTSYLVQLGSNQTNYLLDAGGGSLVNLYTTQTNLSTVDKVFLTHLHTDHIDDLTGLYGLENNRPGPLQVWGPSGQVPAQGTNATIQGLIQFLGWHKAAREAVSVGYFPAGYTGNQVVAHEFDFNVTNQLVYNQNGVQVYSNPAFHYNLPGPVSLKLVWNNISIAYSGDTVPLQTFVDFAKGSNVVLHESVGPFFNFSGTDVQSQNIILNHTTQTQVGSIFSALNGPSLRLAIATHLSINDYSLVPIISAIRQTYPTGPLAIAQDLDVWDISPTAVRQRRFVPQPDNEGGIFVPRGGVSDPGAYSLLSASVQYPPFPAVTNTGLTLLPSALSQPSTNISSAAARG</sequence>
<proteinExistence type="predicted"/>
<feature type="domain" description="Metallo-beta-lactamase" evidence="2">
    <location>
        <begin position="186"/>
        <end position="274"/>
    </location>
</feature>
<keyword evidence="4" id="KW-1185">Reference proteome</keyword>
<evidence type="ECO:0000313" key="3">
    <source>
        <dbReference type="EMBL" id="KAK9865909.1"/>
    </source>
</evidence>
<dbReference type="GO" id="GO:0042781">
    <property type="term" value="F:3'-tRNA processing endoribonuclease activity"/>
    <property type="evidence" value="ECO:0007669"/>
    <property type="project" value="TreeGrafter"/>
</dbReference>
<dbReference type="SUPFAM" id="SSF56281">
    <property type="entry name" value="Metallo-hydrolase/oxidoreductase"/>
    <property type="match status" value="1"/>
</dbReference>
<dbReference type="AlphaFoldDB" id="A0AAW1T8N8"/>
<comment type="caution">
    <text evidence="3">The sequence shown here is derived from an EMBL/GenBank/DDBJ whole genome shotgun (WGS) entry which is preliminary data.</text>
</comment>
<accession>A0AAW1T8N8</accession>
<evidence type="ECO:0000313" key="4">
    <source>
        <dbReference type="Proteomes" id="UP001485043"/>
    </source>
</evidence>
<feature type="region of interest" description="Disordered" evidence="1">
    <location>
        <begin position="40"/>
        <end position="75"/>
    </location>
</feature>
<dbReference type="InterPro" id="IPR036866">
    <property type="entry name" value="RibonucZ/Hydroxyglut_hydro"/>
</dbReference>
<evidence type="ECO:0000259" key="2">
    <source>
        <dbReference type="Pfam" id="PF00753"/>
    </source>
</evidence>
<dbReference type="EMBL" id="JALJOV010000206">
    <property type="protein sequence ID" value="KAK9865909.1"/>
    <property type="molecule type" value="Genomic_DNA"/>
</dbReference>
<reference evidence="3 4" key="1">
    <citation type="journal article" date="2024" name="Nat. Commun.">
        <title>Phylogenomics reveals the evolutionary origins of lichenization in chlorophyte algae.</title>
        <authorList>
            <person name="Puginier C."/>
            <person name="Libourel C."/>
            <person name="Otte J."/>
            <person name="Skaloud P."/>
            <person name="Haon M."/>
            <person name="Grisel S."/>
            <person name="Petersen M."/>
            <person name="Berrin J.G."/>
            <person name="Delaux P.M."/>
            <person name="Dal Grande F."/>
            <person name="Keller J."/>
        </authorList>
    </citation>
    <scope>NUCLEOTIDE SEQUENCE [LARGE SCALE GENOMIC DNA]</scope>
    <source>
        <strain evidence="3 4">SAG 2523</strain>
    </source>
</reference>